<evidence type="ECO:0000313" key="4">
    <source>
        <dbReference type="EMBL" id="MTV00275.1"/>
    </source>
</evidence>
<evidence type="ECO:0000259" key="3">
    <source>
        <dbReference type="Pfam" id="PF20155"/>
    </source>
</evidence>
<feature type="coiled-coil region" evidence="1">
    <location>
        <begin position="585"/>
        <end position="730"/>
    </location>
</feature>
<accession>A0A9Q4RAV0</accession>
<feature type="coiled-coil region" evidence="1">
    <location>
        <begin position="886"/>
        <end position="913"/>
    </location>
</feature>
<feature type="coiled-coil region" evidence="1">
    <location>
        <begin position="8"/>
        <end position="35"/>
    </location>
</feature>
<dbReference type="NCBIfam" id="TIGR02675">
    <property type="entry name" value="tape_meas_nterm"/>
    <property type="match status" value="1"/>
</dbReference>
<comment type="caution">
    <text evidence="4">The sequence shown here is derived from an EMBL/GenBank/DDBJ whole genome shotgun (WGS) entry which is preliminary data.</text>
</comment>
<name>A0A9Q4RAV0_9BACT</name>
<reference evidence="4 5" key="1">
    <citation type="journal article" date="2019" name="Nat. Med.">
        <title>A library of human gut bacterial isolates paired with longitudinal multiomics data enables mechanistic microbiome research.</title>
        <authorList>
            <person name="Poyet M."/>
            <person name="Groussin M."/>
            <person name="Gibbons S.M."/>
            <person name="Avila-Pacheco J."/>
            <person name="Jiang X."/>
            <person name="Kearney S.M."/>
            <person name="Perrotta A.R."/>
            <person name="Berdy B."/>
            <person name="Zhao S."/>
            <person name="Lieberman T.D."/>
            <person name="Swanson P.K."/>
            <person name="Smith M."/>
            <person name="Roesemann S."/>
            <person name="Alexander J.E."/>
            <person name="Rich S.A."/>
            <person name="Livny J."/>
            <person name="Vlamakis H."/>
            <person name="Clish C."/>
            <person name="Bullock K."/>
            <person name="Deik A."/>
            <person name="Scott J."/>
            <person name="Pierce K.A."/>
            <person name="Xavier R.J."/>
            <person name="Alm E.J."/>
        </authorList>
    </citation>
    <scope>NUCLEOTIDE SEQUENCE [LARGE SCALE GENOMIC DNA]</scope>
    <source>
        <strain evidence="4 5">BIOML-A11</strain>
    </source>
</reference>
<proteinExistence type="predicted"/>
<feature type="region of interest" description="Disordered" evidence="2">
    <location>
        <begin position="776"/>
        <end position="803"/>
    </location>
</feature>
<dbReference type="InterPro" id="IPR013491">
    <property type="entry name" value="Tape_meas_N"/>
</dbReference>
<feature type="coiled-coil region" evidence="1">
    <location>
        <begin position="1153"/>
        <end position="1238"/>
    </location>
</feature>
<protein>
    <submittedName>
        <fullName evidence="4">Tape measure protein</fullName>
    </submittedName>
</protein>
<feature type="compositionally biased region" description="Basic and acidic residues" evidence="2">
    <location>
        <begin position="781"/>
        <end position="800"/>
    </location>
</feature>
<organism evidence="4 5">
    <name type="scientific">Parabacteroides merdae</name>
    <dbReference type="NCBI Taxonomy" id="46503"/>
    <lineage>
        <taxon>Bacteria</taxon>
        <taxon>Pseudomonadati</taxon>
        <taxon>Bacteroidota</taxon>
        <taxon>Bacteroidia</taxon>
        <taxon>Bacteroidales</taxon>
        <taxon>Tannerellaceae</taxon>
        <taxon>Parabacteroides</taxon>
    </lineage>
</organism>
<dbReference type="Proteomes" id="UP000482671">
    <property type="component" value="Unassembled WGS sequence"/>
</dbReference>
<dbReference type="Pfam" id="PF20155">
    <property type="entry name" value="TMP_3"/>
    <property type="match status" value="1"/>
</dbReference>
<gene>
    <name evidence="4" type="ORF">GME02_01055</name>
</gene>
<dbReference type="RefSeq" id="WP_155162259.1">
    <property type="nucleotide sequence ID" value="NZ_WKLI01000001.1"/>
</dbReference>
<feature type="domain" description="Tape measure protein N-terminal" evidence="3">
    <location>
        <begin position="205"/>
        <end position="390"/>
    </location>
</feature>
<dbReference type="EMBL" id="WNDD01000001">
    <property type="protein sequence ID" value="MTV00275.1"/>
    <property type="molecule type" value="Genomic_DNA"/>
</dbReference>
<evidence type="ECO:0000313" key="5">
    <source>
        <dbReference type="Proteomes" id="UP000482671"/>
    </source>
</evidence>
<feature type="coiled-coil region" evidence="1">
    <location>
        <begin position="496"/>
        <end position="527"/>
    </location>
</feature>
<sequence>MPKLAFHIEADYQKVIKLREEIDKLKSTIAGMDSNTSPATFRAMEVQLAKNTKELDSLVTSAVRAGNEINQGFKKKIFDASQVVNGLSEKIITQKAVIKDVETDVKRLGEAYRIALKRNPLSANEKLEEYNAARKALDGEKAALFGLTQEQANARLSVKKLRDEYTLYRQEGIENVGVTKQIEQAMSNVGKKLLGGYSIKEFLSNMVRVRGEFQAVDTAIQTLLGSKEKADELMSQVREYAKISPLEFSDVTQATQMMLGFNIEVEKVPRYLQAIGDVSMGDTQRFNSLTLAFSQMSAAGKLMGQDLNQMINAGFNPLQIMADKTGKSIAALKDEMSKGAISAEMVQQAFIDATSASGKFYNMSENASKTINGQLSMMQDAMDSVFNELGQKSEGVIIKGIQTTTSLIENYETIGKVLAGLAATYGVYRTALIASITLTRSWAVAARVDAAAKGIQTIMTKAQTVAQLALNAAMKANPYVLLATIVASFTATMWVLHDSTTAVEKAQKQLNKEQEEAAHRKQELTSKTDSLISKINSETESVYSQVKAYKELIKLFPELGNVSLEEFKNLPQDQQNKMLSSVNEKREIDNAVKAYEADLKRIEDLKKKIQETESSPYNKSGNSWIHDVERLNKQLDTANNLAKLHKEEIDKIKEAQWEANTPVEEKVKHYEDVKRKLIEERDELDKTLTESEDIASVWVGVPDIISSIRLDALNKQIDETTGKINSLTRNSISVVQNKSYWEKQKQDAEAARNALDVSKKNSEDWSKYTKQIQEAQTQIDKYSDSTKREKQEKKEADKQLKQQKTIHNELLSLRRQNQQSEIDLMKEGSDKKIAQINLDYDNEIAAILAKEKEWKDAQGGKLSKEQTVEIHTALVNSYVKREQSTSNVNKEQLEEEKRAMNEYLKEYGSYLEKRQAITELYNEKIAKATTEGERLSLAEGMKKDLADVDNEAQKSTSIITRLFDDMSKKNITSIRAIADEAEKFLSFLERGEYSSDNSFGITKEQFDVLRKSPDQLKAIKDEIANVRREADQMETSFNKVSNGLKKVFTSESDARKLKEGLAEIEEGMSEIMQTGQFLSDTFSKLGDSFGGVFGGIAEGFSVAMDTVSSAMNGAKAGSMFGPIGASAGAAIGVVTSLAGAIAKIHDKKNEKRIQRLQDQIDTLDKSYEKLDKSIQKAYSNDASRLIDQQNKLLEQQKVLIQQQIREEQDKKNTDKDRIKEWQSQIDEINEAIADNKEKAKDAIFGEDLKSAIDNFANAQAEAWASGEDRAESAKDTVKKMMRQMVTESIKAATESSGAMKKIRDKLKEFYADNVLSGWEQDYIYNMAEELQKEIDRQFGWADSLMKDKVEEPEKEEDISENTLKGAYAKASQESIDLLAGQTGAVRILLEDIRGGMQPIREQMRLIYDMQSRGWEDVKAIRELSDKVEKNTDRIAENTREIKEVAGKISENTRGTVDALEGTINVKVKM</sequence>
<evidence type="ECO:0000256" key="1">
    <source>
        <dbReference type="SAM" id="Coils"/>
    </source>
</evidence>
<keyword evidence="1" id="KW-0175">Coiled coil</keyword>
<evidence type="ECO:0000256" key="2">
    <source>
        <dbReference type="SAM" id="MobiDB-lite"/>
    </source>
</evidence>